<evidence type="ECO:0000256" key="4">
    <source>
        <dbReference type="ARBA" id="ARBA00022723"/>
    </source>
</evidence>
<proteinExistence type="predicted"/>
<accession>A0ABU1T086</accession>
<reference evidence="12 13" key="1">
    <citation type="submission" date="2023-07" db="EMBL/GenBank/DDBJ databases">
        <title>Sorghum-associated microbial communities from plants grown in Nebraska, USA.</title>
        <authorList>
            <person name="Schachtman D."/>
        </authorList>
    </citation>
    <scope>NUCLEOTIDE SEQUENCE [LARGE SCALE GENOMIC DNA]</scope>
    <source>
        <strain evidence="12 13">3199</strain>
    </source>
</reference>
<dbReference type="Proteomes" id="UP001250791">
    <property type="component" value="Unassembled WGS sequence"/>
</dbReference>
<dbReference type="Gene3D" id="1.10.760.10">
    <property type="entry name" value="Cytochrome c-like domain"/>
    <property type="match status" value="3"/>
</dbReference>
<keyword evidence="6" id="KW-0677">Repeat</keyword>
<dbReference type="InterPro" id="IPR036909">
    <property type="entry name" value="Cyt_c-like_dom_sf"/>
</dbReference>
<evidence type="ECO:0000256" key="8">
    <source>
        <dbReference type="ARBA" id="ARBA00023136"/>
    </source>
</evidence>
<comment type="caution">
    <text evidence="12">The sequence shown here is derived from an EMBL/GenBank/DDBJ whole genome shotgun (WGS) entry which is preliminary data.</text>
</comment>
<feature type="domain" description="Cytochrome c" evidence="11">
    <location>
        <begin position="49"/>
        <end position="152"/>
    </location>
</feature>
<dbReference type="InterPro" id="IPR014353">
    <property type="entry name" value="Membr-bd_ADH_cyt_c"/>
</dbReference>
<protein>
    <submittedName>
        <fullName evidence="12">Mono/diheme cytochrome c family protein</fullName>
    </submittedName>
</protein>
<dbReference type="PIRSF" id="PIRSF000018">
    <property type="entry name" value="Mb_ADH_cyt_c"/>
    <property type="match status" value="1"/>
</dbReference>
<keyword evidence="4 9" id="KW-0479">Metal-binding</keyword>
<comment type="subcellular location">
    <subcellularLocation>
        <location evidence="1">Cell membrane</location>
    </subcellularLocation>
</comment>
<dbReference type="Pfam" id="PF00034">
    <property type="entry name" value="Cytochrom_C"/>
    <property type="match status" value="2"/>
</dbReference>
<evidence type="ECO:0000256" key="10">
    <source>
        <dbReference type="SAM" id="Phobius"/>
    </source>
</evidence>
<feature type="transmembrane region" description="Helical" evidence="10">
    <location>
        <begin position="7"/>
        <end position="31"/>
    </location>
</feature>
<dbReference type="PROSITE" id="PS51007">
    <property type="entry name" value="CYTC"/>
    <property type="match status" value="3"/>
</dbReference>
<feature type="domain" description="Cytochrome c" evidence="11">
    <location>
        <begin position="326"/>
        <end position="412"/>
    </location>
</feature>
<dbReference type="SUPFAM" id="SSF46626">
    <property type="entry name" value="Cytochrome c"/>
    <property type="match status" value="3"/>
</dbReference>
<keyword evidence="5" id="KW-0732">Signal</keyword>
<dbReference type="Pfam" id="PF13442">
    <property type="entry name" value="Cytochrome_CBB3"/>
    <property type="match status" value="1"/>
</dbReference>
<organism evidence="12 13">
    <name type="scientific">Rhizobium miluonense</name>
    <dbReference type="NCBI Taxonomy" id="411945"/>
    <lineage>
        <taxon>Bacteria</taxon>
        <taxon>Pseudomonadati</taxon>
        <taxon>Pseudomonadota</taxon>
        <taxon>Alphaproteobacteria</taxon>
        <taxon>Hyphomicrobiales</taxon>
        <taxon>Rhizobiaceae</taxon>
        <taxon>Rhizobium/Agrobacterium group</taxon>
        <taxon>Rhizobium</taxon>
    </lineage>
</organism>
<evidence type="ECO:0000256" key="7">
    <source>
        <dbReference type="ARBA" id="ARBA00023004"/>
    </source>
</evidence>
<evidence type="ECO:0000313" key="13">
    <source>
        <dbReference type="Proteomes" id="UP001250791"/>
    </source>
</evidence>
<dbReference type="PANTHER" id="PTHR35008:SF8">
    <property type="entry name" value="ALCOHOL DEHYDROGENASE CYTOCHROME C SUBUNIT"/>
    <property type="match status" value="1"/>
</dbReference>
<keyword evidence="8 10" id="KW-0472">Membrane</keyword>
<dbReference type="PANTHER" id="PTHR35008">
    <property type="entry name" value="BLL4482 PROTEIN-RELATED"/>
    <property type="match status" value="1"/>
</dbReference>
<feature type="domain" description="Cytochrome c" evidence="11">
    <location>
        <begin position="194"/>
        <end position="301"/>
    </location>
</feature>
<dbReference type="InterPro" id="IPR051459">
    <property type="entry name" value="Cytochrome_c-type_DH"/>
</dbReference>
<evidence type="ECO:0000259" key="11">
    <source>
        <dbReference type="PROSITE" id="PS51007"/>
    </source>
</evidence>
<keyword evidence="13" id="KW-1185">Reference proteome</keyword>
<evidence type="ECO:0000256" key="5">
    <source>
        <dbReference type="ARBA" id="ARBA00022729"/>
    </source>
</evidence>
<name>A0ABU1T086_9HYPH</name>
<keyword evidence="3 9" id="KW-0349">Heme</keyword>
<dbReference type="InterPro" id="IPR009056">
    <property type="entry name" value="Cyt_c-like_dom"/>
</dbReference>
<keyword evidence="2" id="KW-1003">Cell membrane</keyword>
<sequence length="434" mass="45878">MKLSKRHLAVGAAFVSAMIVTGIGIAAWIVYEPALPEIARPSPSSFDRGLVAKGEQLATVGDCIVCHTAPHGAPFAGARALPTPFGTLFSNNITPDEKTGIGAWSLAAFSRAMRQGVGRDGSHLYPALPYEHFTHVSDDDLKAIYAFLMTRQPVSQQAPENQLLPGLGFRPLLAGWKLLFLRQTAFEPQANESAEWNRGKYLVDGLAHCGGCHTPRNLGGGEEKGREFAGGVAEGWNAPALDTTNPSAATWNADSLFAYLKTGSNREHSAAGGPMGPVAEGLSRLNDADVRAIAVYVASRMHPSRDGAPAAVAAEAGIDNRSAAAAAHPEADLLFEGACSGCHAPGAPMNVNGRPLLSSTSDLKADDPRNAVQTLLRGIEPPGEKGPYMPSFSNTVTDRQLAELLAYARARFTNKPAWPDLEAAVGDIRKENAE</sequence>
<evidence type="ECO:0000256" key="3">
    <source>
        <dbReference type="ARBA" id="ARBA00022617"/>
    </source>
</evidence>
<evidence type="ECO:0000256" key="1">
    <source>
        <dbReference type="ARBA" id="ARBA00004236"/>
    </source>
</evidence>
<keyword evidence="10" id="KW-0812">Transmembrane</keyword>
<evidence type="ECO:0000256" key="9">
    <source>
        <dbReference type="PROSITE-ProRule" id="PRU00433"/>
    </source>
</evidence>
<dbReference type="EMBL" id="JAVDUP010000013">
    <property type="protein sequence ID" value="MDR6904122.1"/>
    <property type="molecule type" value="Genomic_DNA"/>
</dbReference>
<evidence type="ECO:0000256" key="2">
    <source>
        <dbReference type="ARBA" id="ARBA00022475"/>
    </source>
</evidence>
<evidence type="ECO:0000256" key="6">
    <source>
        <dbReference type="ARBA" id="ARBA00022737"/>
    </source>
</evidence>
<dbReference type="RefSeq" id="WP_112420165.1">
    <property type="nucleotide sequence ID" value="NZ_JAVDUP010000013.1"/>
</dbReference>
<keyword evidence="10" id="KW-1133">Transmembrane helix</keyword>
<evidence type="ECO:0000313" key="12">
    <source>
        <dbReference type="EMBL" id="MDR6904122.1"/>
    </source>
</evidence>
<gene>
    <name evidence="12" type="ORF">J2W52_005755</name>
</gene>
<keyword evidence="7 9" id="KW-0408">Iron</keyword>